<organism evidence="6 7">
    <name type="scientific">Parasedimentitalea marina</name>
    <dbReference type="NCBI Taxonomy" id="2483033"/>
    <lineage>
        <taxon>Bacteria</taxon>
        <taxon>Pseudomonadati</taxon>
        <taxon>Pseudomonadota</taxon>
        <taxon>Alphaproteobacteria</taxon>
        <taxon>Rhodobacterales</taxon>
        <taxon>Paracoccaceae</taxon>
        <taxon>Parasedimentitalea</taxon>
    </lineage>
</organism>
<dbReference type="GO" id="GO:0003700">
    <property type="term" value="F:DNA-binding transcription factor activity"/>
    <property type="evidence" value="ECO:0007669"/>
    <property type="project" value="InterPro"/>
</dbReference>
<protein>
    <submittedName>
        <fullName evidence="6">LysR family transcriptional regulator</fullName>
    </submittedName>
</protein>
<keyword evidence="2" id="KW-0805">Transcription regulation</keyword>
<sequence>MHNLPSLNGLRAFEVAARCGSFVLAGNELGVSSAAVSLQVKSLEDHLGKMLFLRKGNRISLTDAGEEMYPKLARAFGELSDAAQIVRSNKRTRQVVVSVLPALSDRWFLPKALSFREQTGVALDIRVQEDPIDFEREAIDVRLTFGSAFYPGYRQIPLFSDFALPVCSPSFWEQYSDPDGMMTNIPDTKLIHHKWGPAYASEPVWADWRREAGTASVALTNPGLILSDMSLAISAAKQNAGVALTPSMLVKADLISGSLISPTKVNLPMKKDYVCVVPNARAETSTVRLLLEYLGLDKGSPRS</sequence>
<dbReference type="InterPro" id="IPR058163">
    <property type="entry name" value="LysR-type_TF_proteobact-type"/>
</dbReference>
<dbReference type="OrthoDB" id="9804958at2"/>
<evidence type="ECO:0000256" key="2">
    <source>
        <dbReference type="ARBA" id="ARBA00023015"/>
    </source>
</evidence>
<dbReference type="InterPro" id="IPR005119">
    <property type="entry name" value="LysR_subst-bd"/>
</dbReference>
<dbReference type="KEGG" id="sedi:EBB79_09640"/>
<evidence type="ECO:0000313" key="6">
    <source>
        <dbReference type="EMBL" id="AZV78107.1"/>
    </source>
</evidence>
<dbReference type="GO" id="GO:0006351">
    <property type="term" value="P:DNA-templated transcription"/>
    <property type="evidence" value="ECO:0007669"/>
    <property type="project" value="TreeGrafter"/>
</dbReference>
<name>A0A3T0N277_9RHOB</name>
<dbReference type="Proteomes" id="UP000283063">
    <property type="component" value="Chromosome"/>
</dbReference>
<dbReference type="EMBL" id="CP033219">
    <property type="protein sequence ID" value="AZV78107.1"/>
    <property type="molecule type" value="Genomic_DNA"/>
</dbReference>
<dbReference type="PROSITE" id="PS50931">
    <property type="entry name" value="HTH_LYSR"/>
    <property type="match status" value="1"/>
</dbReference>
<dbReference type="Pfam" id="PF00126">
    <property type="entry name" value="HTH_1"/>
    <property type="match status" value="1"/>
</dbReference>
<dbReference type="InterPro" id="IPR000847">
    <property type="entry name" value="LysR_HTH_N"/>
</dbReference>
<dbReference type="RefSeq" id="WP_127748668.1">
    <property type="nucleotide sequence ID" value="NZ_CP033219.1"/>
</dbReference>
<comment type="similarity">
    <text evidence="1">Belongs to the LysR transcriptional regulatory family.</text>
</comment>
<dbReference type="SUPFAM" id="SSF46785">
    <property type="entry name" value="Winged helix' DNA-binding domain"/>
    <property type="match status" value="1"/>
</dbReference>
<dbReference type="PANTHER" id="PTHR30537:SF74">
    <property type="entry name" value="HTH-TYPE TRANSCRIPTIONAL REGULATOR TRPI"/>
    <property type="match status" value="1"/>
</dbReference>
<dbReference type="PANTHER" id="PTHR30537">
    <property type="entry name" value="HTH-TYPE TRANSCRIPTIONAL REGULATOR"/>
    <property type="match status" value="1"/>
</dbReference>
<proteinExistence type="inferred from homology"/>
<evidence type="ECO:0000256" key="1">
    <source>
        <dbReference type="ARBA" id="ARBA00009437"/>
    </source>
</evidence>
<evidence type="ECO:0000256" key="4">
    <source>
        <dbReference type="ARBA" id="ARBA00023163"/>
    </source>
</evidence>
<evidence type="ECO:0000259" key="5">
    <source>
        <dbReference type="PROSITE" id="PS50931"/>
    </source>
</evidence>
<gene>
    <name evidence="6" type="ORF">EBB79_09640</name>
</gene>
<accession>A0A3T0N277</accession>
<dbReference type="AlphaFoldDB" id="A0A3T0N277"/>
<evidence type="ECO:0000313" key="7">
    <source>
        <dbReference type="Proteomes" id="UP000283063"/>
    </source>
</evidence>
<dbReference type="InterPro" id="IPR036388">
    <property type="entry name" value="WH-like_DNA-bd_sf"/>
</dbReference>
<evidence type="ECO:0000256" key="3">
    <source>
        <dbReference type="ARBA" id="ARBA00023125"/>
    </source>
</evidence>
<dbReference type="Pfam" id="PF03466">
    <property type="entry name" value="LysR_substrate"/>
    <property type="match status" value="1"/>
</dbReference>
<dbReference type="InterPro" id="IPR036390">
    <property type="entry name" value="WH_DNA-bd_sf"/>
</dbReference>
<dbReference type="Gene3D" id="3.40.190.10">
    <property type="entry name" value="Periplasmic binding protein-like II"/>
    <property type="match status" value="2"/>
</dbReference>
<dbReference type="GO" id="GO:0043565">
    <property type="term" value="F:sequence-specific DNA binding"/>
    <property type="evidence" value="ECO:0007669"/>
    <property type="project" value="TreeGrafter"/>
</dbReference>
<keyword evidence="4" id="KW-0804">Transcription</keyword>
<reference evidence="6 7" key="1">
    <citation type="submission" date="2018-10" db="EMBL/GenBank/DDBJ databases">
        <title>Parasedimentitalea marina sp. nov., a psychrophilic bacterium isolated from deep seawater of the New Britain Trench.</title>
        <authorList>
            <person name="Cao J."/>
        </authorList>
    </citation>
    <scope>NUCLEOTIDE SEQUENCE [LARGE SCALE GENOMIC DNA]</scope>
    <source>
        <strain evidence="6 7">W43</strain>
    </source>
</reference>
<dbReference type="Gene3D" id="1.10.10.10">
    <property type="entry name" value="Winged helix-like DNA-binding domain superfamily/Winged helix DNA-binding domain"/>
    <property type="match status" value="1"/>
</dbReference>
<keyword evidence="3" id="KW-0238">DNA-binding</keyword>
<dbReference type="SUPFAM" id="SSF53850">
    <property type="entry name" value="Periplasmic binding protein-like II"/>
    <property type="match status" value="1"/>
</dbReference>
<keyword evidence="7" id="KW-1185">Reference proteome</keyword>
<feature type="domain" description="HTH lysR-type" evidence="5">
    <location>
        <begin position="5"/>
        <end position="62"/>
    </location>
</feature>